<evidence type="ECO:0000256" key="5">
    <source>
        <dbReference type="ARBA" id="ARBA00022729"/>
    </source>
</evidence>
<name>A0ABD3KRH8_EUCGL</name>
<evidence type="ECO:0000256" key="10">
    <source>
        <dbReference type="ARBA" id="ARBA00023180"/>
    </source>
</evidence>
<comment type="catalytic activity">
    <reaction evidence="11 13">
        <text>L-threonyl-[protein] + ATP = O-phospho-L-threonyl-[protein] + ADP + H(+)</text>
        <dbReference type="Rhea" id="RHEA:46608"/>
        <dbReference type="Rhea" id="RHEA-COMP:11060"/>
        <dbReference type="Rhea" id="RHEA-COMP:11605"/>
        <dbReference type="ChEBI" id="CHEBI:15378"/>
        <dbReference type="ChEBI" id="CHEBI:30013"/>
        <dbReference type="ChEBI" id="CHEBI:30616"/>
        <dbReference type="ChEBI" id="CHEBI:61977"/>
        <dbReference type="ChEBI" id="CHEBI:456216"/>
        <dbReference type="EC" id="2.7.11.1"/>
    </reaction>
</comment>
<comment type="subcellular location">
    <subcellularLocation>
        <location evidence="1">Cell membrane</location>
        <topology evidence="1">Single-pass type I membrane protein</topology>
    </subcellularLocation>
</comment>
<dbReference type="PANTHER" id="PTHR27002:SF1082">
    <property type="entry name" value="OS06G0693000 PROTEIN"/>
    <property type="match status" value="1"/>
</dbReference>
<evidence type="ECO:0000256" key="2">
    <source>
        <dbReference type="ARBA" id="ARBA00022475"/>
    </source>
</evidence>
<dbReference type="Gene3D" id="1.10.510.10">
    <property type="entry name" value="Transferase(Phosphotransferase) domain 1"/>
    <property type="match status" value="1"/>
</dbReference>
<dbReference type="EMBL" id="JBJKBG010000004">
    <property type="protein sequence ID" value="KAL3741987.1"/>
    <property type="molecule type" value="Genomic_DNA"/>
</dbReference>
<proteinExistence type="inferred from homology"/>
<evidence type="ECO:0000256" key="8">
    <source>
        <dbReference type="ARBA" id="ARBA00022840"/>
    </source>
</evidence>
<feature type="domain" description="Bulb-type lectin" evidence="16">
    <location>
        <begin position="1"/>
        <end position="98"/>
    </location>
</feature>
<dbReference type="Gene3D" id="2.90.10.10">
    <property type="entry name" value="Bulb-type lectin domain"/>
    <property type="match status" value="1"/>
</dbReference>
<dbReference type="PROSITE" id="PS00108">
    <property type="entry name" value="PROTEIN_KINASE_ST"/>
    <property type="match status" value="1"/>
</dbReference>
<organism evidence="17 18">
    <name type="scientific">Eucalyptus globulus</name>
    <name type="common">Tasmanian blue gum</name>
    <dbReference type="NCBI Taxonomy" id="34317"/>
    <lineage>
        <taxon>Eukaryota</taxon>
        <taxon>Viridiplantae</taxon>
        <taxon>Streptophyta</taxon>
        <taxon>Embryophyta</taxon>
        <taxon>Tracheophyta</taxon>
        <taxon>Spermatophyta</taxon>
        <taxon>Magnoliopsida</taxon>
        <taxon>eudicotyledons</taxon>
        <taxon>Gunneridae</taxon>
        <taxon>Pentapetalae</taxon>
        <taxon>rosids</taxon>
        <taxon>malvids</taxon>
        <taxon>Myrtales</taxon>
        <taxon>Myrtaceae</taxon>
        <taxon>Myrtoideae</taxon>
        <taxon>Eucalypteae</taxon>
        <taxon>Eucalyptus</taxon>
    </lineage>
</organism>
<dbReference type="InterPro" id="IPR008271">
    <property type="entry name" value="Ser/Thr_kinase_AS"/>
</dbReference>
<keyword evidence="14" id="KW-1133">Transmembrane helix</keyword>
<evidence type="ECO:0000256" key="7">
    <source>
        <dbReference type="ARBA" id="ARBA00022777"/>
    </source>
</evidence>
<dbReference type="Proteomes" id="UP001634007">
    <property type="component" value="Unassembled WGS sequence"/>
</dbReference>
<evidence type="ECO:0000313" key="17">
    <source>
        <dbReference type="EMBL" id="KAL3741987.1"/>
    </source>
</evidence>
<keyword evidence="10" id="KW-0325">Glycoprotein</keyword>
<comment type="caution">
    <text evidence="17">The sequence shown here is derived from an EMBL/GenBank/DDBJ whole genome shotgun (WGS) entry which is preliminary data.</text>
</comment>
<sequence>MGFFSPNGSANRYVGIWYNNVPRYNVLWVAKRENPILVSSGVMTISNDGNLVVMNAKRELVWSSNVSNSVTNAKAQLSDSGNLRLLETFQHMTDSFLGEMKLSTNSRTNEKQALTSWKSPSDPSIGSFSAIPEMQSVYINGFNLVDDHEGTVYLTYSFAEASYLLEGFEPRNFEEWSRGNWSSGCIWKSLLQCNGTTNGSSTAGRKDGFLKLQMMKPGKLLNELFVCSICIYDSSAGCMLWIGELIDLQKFSVGGTTLYIQLAHSELEEKGHLREIVATTVIIGTLVVIIIIWFARWKAKKRNLSRVEFQEFVKYKIEELAAATANFGEANKLGRGGFGPVYKGRLPNGQEIAIKRLSRASGQGQQEFMNEPVVICKVQRRNLVRLLGCCVEGDEKTLIYEIMPKESGHISFCFLFAFDLLYISLFSNCKNDFFALNFSVYSDPLKQVHLDWRGRFNIVDEICRGLLHFHRDSSIRIIHRDLKTSNILLDEELNPKISDFEMARIFEGNENQANTQRFVGTYSKYAMEGQFLEKSNVFSFSILLLKIVSGKRNMSFHDEDQFLSLIGLAWKLWNEENVLALVDSTKPATSFEVQLSRCIDVGLHCTQERAKDWPSISTVISMIDSEIVDLPRPKQPAFTARKIAQDLWTKPKDVFCQRCYSYCSSRQMTRSEFLHDSYYISCSYCFEFNLLLLGNLAWKCIEMQNINYLCHQKLGFQLLGFMLLFRRQCFR</sequence>
<evidence type="ECO:0000256" key="12">
    <source>
        <dbReference type="ARBA" id="ARBA00048679"/>
    </source>
</evidence>
<keyword evidence="8 13" id="KW-0067">ATP-binding</keyword>
<keyword evidence="9" id="KW-1015">Disulfide bond</keyword>
<evidence type="ECO:0000256" key="4">
    <source>
        <dbReference type="ARBA" id="ARBA00022679"/>
    </source>
</evidence>
<feature type="domain" description="Protein kinase" evidence="15">
    <location>
        <begin position="327"/>
        <end position="679"/>
    </location>
</feature>
<dbReference type="InterPro" id="IPR000719">
    <property type="entry name" value="Prot_kinase_dom"/>
</dbReference>
<evidence type="ECO:0000256" key="11">
    <source>
        <dbReference type="ARBA" id="ARBA00047899"/>
    </source>
</evidence>
<comment type="catalytic activity">
    <reaction evidence="12 13">
        <text>L-seryl-[protein] + ATP = O-phospho-L-seryl-[protein] + ADP + H(+)</text>
        <dbReference type="Rhea" id="RHEA:17989"/>
        <dbReference type="Rhea" id="RHEA-COMP:9863"/>
        <dbReference type="Rhea" id="RHEA-COMP:11604"/>
        <dbReference type="ChEBI" id="CHEBI:15378"/>
        <dbReference type="ChEBI" id="CHEBI:29999"/>
        <dbReference type="ChEBI" id="CHEBI:30616"/>
        <dbReference type="ChEBI" id="CHEBI:83421"/>
        <dbReference type="ChEBI" id="CHEBI:456216"/>
        <dbReference type="EC" id="2.7.11.1"/>
    </reaction>
</comment>
<dbReference type="PIRSF" id="PIRSF000641">
    <property type="entry name" value="SRK"/>
    <property type="match status" value="1"/>
</dbReference>
<dbReference type="GO" id="GO:0005524">
    <property type="term" value="F:ATP binding"/>
    <property type="evidence" value="ECO:0007669"/>
    <property type="project" value="UniProtKB-KW"/>
</dbReference>
<dbReference type="SMART" id="SM00220">
    <property type="entry name" value="S_TKc"/>
    <property type="match status" value="1"/>
</dbReference>
<dbReference type="Gene3D" id="3.30.200.20">
    <property type="entry name" value="Phosphorylase Kinase, domain 1"/>
    <property type="match status" value="1"/>
</dbReference>
<keyword evidence="18" id="KW-1185">Reference proteome</keyword>
<keyword evidence="5" id="KW-0732">Signal</keyword>
<dbReference type="InterPro" id="IPR036426">
    <property type="entry name" value="Bulb-type_lectin_dom_sf"/>
</dbReference>
<evidence type="ECO:0000256" key="13">
    <source>
        <dbReference type="PIRNR" id="PIRNR000641"/>
    </source>
</evidence>
<keyword evidence="6 13" id="KW-0547">Nucleotide-binding</keyword>
<keyword evidence="4 13" id="KW-0808">Transferase</keyword>
<dbReference type="FunFam" id="1.10.510.10:FF:001023">
    <property type="entry name" value="Os07g0541700 protein"/>
    <property type="match status" value="1"/>
</dbReference>
<dbReference type="GO" id="GO:0004674">
    <property type="term" value="F:protein serine/threonine kinase activity"/>
    <property type="evidence" value="ECO:0007669"/>
    <property type="project" value="UniProtKB-KW"/>
</dbReference>
<evidence type="ECO:0000256" key="6">
    <source>
        <dbReference type="ARBA" id="ARBA00022741"/>
    </source>
</evidence>
<evidence type="ECO:0000256" key="3">
    <source>
        <dbReference type="ARBA" id="ARBA00022527"/>
    </source>
</evidence>
<evidence type="ECO:0000313" key="18">
    <source>
        <dbReference type="Proteomes" id="UP001634007"/>
    </source>
</evidence>
<reference evidence="17 18" key="1">
    <citation type="submission" date="2024-11" db="EMBL/GenBank/DDBJ databases">
        <title>Chromosome-level genome assembly of Eucalyptus globulus Labill. provides insights into its genome evolution.</title>
        <authorList>
            <person name="Li X."/>
        </authorList>
    </citation>
    <scope>NUCLEOTIDE SEQUENCE [LARGE SCALE GENOMIC DNA]</scope>
    <source>
        <strain evidence="17">CL2024</strain>
        <tissue evidence="17">Fresh tender leaves</tissue>
    </source>
</reference>
<accession>A0ABD3KRH8</accession>
<keyword evidence="2" id="KW-1003">Cell membrane</keyword>
<evidence type="ECO:0000256" key="9">
    <source>
        <dbReference type="ARBA" id="ARBA00023157"/>
    </source>
</evidence>
<dbReference type="Pfam" id="PF07714">
    <property type="entry name" value="PK_Tyr_Ser-Thr"/>
    <property type="match status" value="1"/>
</dbReference>
<gene>
    <name evidence="17" type="ORF">ACJRO7_017468</name>
</gene>
<keyword evidence="14" id="KW-0472">Membrane</keyword>
<dbReference type="InterPro" id="IPR011009">
    <property type="entry name" value="Kinase-like_dom_sf"/>
</dbReference>
<dbReference type="SUPFAM" id="SSF51110">
    <property type="entry name" value="alpha-D-mannose-specific plant lectins"/>
    <property type="match status" value="1"/>
</dbReference>
<comment type="similarity">
    <text evidence="13">Belongs to the protein kinase superfamily. Ser/Thr protein kinase family.</text>
</comment>
<dbReference type="PROSITE" id="PS50927">
    <property type="entry name" value="BULB_LECTIN"/>
    <property type="match status" value="1"/>
</dbReference>
<keyword evidence="7 13" id="KW-0418">Kinase</keyword>
<dbReference type="InterPro" id="IPR001245">
    <property type="entry name" value="Ser-Thr/Tyr_kinase_cat_dom"/>
</dbReference>
<evidence type="ECO:0000259" key="16">
    <source>
        <dbReference type="PROSITE" id="PS50927"/>
    </source>
</evidence>
<dbReference type="CDD" id="cd00028">
    <property type="entry name" value="B_lectin"/>
    <property type="match status" value="1"/>
</dbReference>
<evidence type="ECO:0000256" key="14">
    <source>
        <dbReference type="SAM" id="Phobius"/>
    </source>
</evidence>
<dbReference type="PANTHER" id="PTHR27002">
    <property type="entry name" value="RECEPTOR-LIKE SERINE/THREONINE-PROTEIN KINASE SD1-8"/>
    <property type="match status" value="1"/>
</dbReference>
<evidence type="ECO:0000256" key="1">
    <source>
        <dbReference type="ARBA" id="ARBA00004251"/>
    </source>
</evidence>
<dbReference type="FunFam" id="3.30.200.20:FF:001238">
    <property type="entry name" value="Os08g0179000 protein"/>
    <property type="match status" value="1"/>
</dbReference>
<dbReference type="GO" id="GO:0005886">
    <property type="term" value="C:plasma membrane"/>
    <property type="evidence" value="ECO:0007669"/>
    <property type="project" value="UniProtKB-SubCell"/>
</dbReference>
<dbReference type="SUPFAM" id="SSF56112">
    <property type="entry name" value="Protein kinase-like (PK-like)"/>
    <property type="match status" value="1"/>
</dbReference>
<protein>
    <recommendedName>
        <fullName evidence="13">Receptor-like serine/threonine-protein kinase</fullName>
        <ecNumber evidence="13">2.7.11.1</ecNumber>
    </recommendedName>
</protein>
<keyword evidence="3 13" id="KW-0723">Serine/threonine-protein kinase</keyword>
<dbReference type="PROSITE" id="PS50011">
    <property type="entry name" value="PROTEIN_KINASE_DOM"/>
    <property type="match status" value="1"/>
</dbReference>
<dbReference type="SMART" id="SM00108">
    <property type="entry name" value="B_lectin"/>
    <property type="match status" value="1"/>
</dbReference>
<dbReference type="AlphaFoldDB" id="A0ABD3KRH8"/>
<dbReference type="Pfam" id="PF01453">
    <property type="entry name" value="B_lectin"/>
    <property type="match status" value="1"/>
</dbReference>
<feature type="transmembrane region" description="Helical" evidence="14">
    <location>
        <begin position="276"/>
        <end position="295"/>
    </location>
</feature>
<dbReference type="InterPro" id="IPR024171">
    <property type="entry name" value="SRK-like_kinase"/>
</dbReference>
<dbReference type="EC" id="2.7.11.1" evidence="13"/>
<feature type="transmembrane region" description="Helical" evidence="14">
    <location>
        <begin position="409"/>
        <end position="427"/>
    </location>
</feature>
<dbReference type="InterPro" id="IPR001480">
    <property type="entry name" value="Bulb-type_lectin_dom"/>
</dbReference>
<keyword evidence="14" id="KW-0812">Transmembrane</keyword>
<evidence type="ECO:0000259" key="15">
    <source>
        <dbReference type="PROSITE" id="PS50011"/>
    </source>
</evidence>